<protein>
    <submittedName>
        <fullName evidence="2">Uncharacterized protein</fullName>
    </submittedName>
</protein>
<reference evidence="2 3" key="1">
    <citation type="submission" date="2018-06" db="EMBL/GenBank/DDBJ databases">
        <authorList>
            <consortium name="Pathogen Informatics"/>
            <person name="Doyle S."/>
        </authorList>
    </citation>
    <scope>NUCLEOTIDE SEQUENCE [LARGE SCALE GENOMIC DNA]</scope>
    <source>
        <strain evidence="2 3">NCTC10359</strain>
    </source>
</reference>
<dbReference type="Proteomes" id="UP000254437">
    <property type="component" value="Unassembled WGS sequence"/>
</dbReference>
<keyword evidence="1" id="KW-1133">Transmembrane helix</keyword>
<gene>
    <name evidence="2" type="ORF">NCTC10359_01218</name>
</gene>
<sequence length="204" mass="24443">MTNIKLWITNHSVHLFTLCAILIWLPPVITSLGSAYFESYQYVKESTEVYIESYEYLSSKYRYNVYHIRMESYLIKSDDTYYEIIYYSRGSKDKMTSDRSPLSNWKYSYNKPLYLSIHPSELNSGKGKTMDNAIRVYNYGTESQNYFWSDRHQRHNAKEHFAHYDYFLKTGRFEDWVVNTYSTLLLILTLFFLFLPEINKGKSK</sequence>
<keyword evidence="1" id="KW-0812">Transmembrane</keyword>
<name>A0A378TRA4_MORLA</name>
<keyword evidence="1" id="KW-0472">Membrane</keyword>
<dbReference type="AlphaFoldDB" id="A0A378TRA4"/>
<proteinExistence type="predicted"/>
<evidence type="ECO:0000313" key="2">
    <source>
        <dbReference type="EMBL" id="STZ62814.1"/>
    </source>
</evidence>
<feature type="transmembrane region" description="Helical" evidence="1">
    <location>
        <begin position="176"/>
        <end position="195"/>
    </location>
</feature>
<organism evidence="2 3">
    <name type="scientific">Moraxella lacunata</name>
    <dbReference type="NCBI Taxonomy" id="477"/>
    <lineage>
        <taxon>Bacteria</taxon>
        <taxon>Pseudomonadati</taxon>
        <taxon>Pseudomonadota</taxon>
        <taxon>Gammaproteobacteria</taxon>
        <taxon>Moraxellales</taxon>
        <taxon>Moraxellaceae</taxon>
        <taxon>Moraxella</taxon>
    </lineage>
</organism>
<dbReference type="EMBL" id="UGQU01000002">
    <property type="protein sequence ID" value="STZ62814.1"/>
    <property type="molecule type" value="Genomic_DNA"/>
</dbReference>
<evidence type="ECO:0000313" key="3">
    <source>
        <dbReference type="Proteomes" id="UP000254437"/>
    </source>
</evidence>
<accession>A0A378TRA4</accession>
<feature type="transmembrane region" description="Helical" evidence="1">
    <location>
        <begin position="12"/>
        <end position="37"/>
    </location>
</feature>
<evidence type="ECO:0000256" key="1">
    <source>
        <dbReference type="SAM" id="Phobius"/>
    </source>
</evidence>
<dbReference type="RefSeq" id="WP_147279687.1">
    <property type="nucleotide sequence ID" value="NZ_UGQU01000002.1"/>
</dbReference>